<feature type="coiled-coil region" evidence="1">
    <location>
        <begin position="126"/>
        <end position="153"/>
    </location>
</feature>
<comment type="caution">
    <text evidence="2">The sequence shown here is derived from an EMBL/GenBank/DDBJ whole genome shotgun (WGS) entry which is preliminary data.</text>
</comment>
<dbReference type="Gene3D" id="3.40.50.300">
    <property type="entry name" value="P-loop containing nucleotide triphosphate hydrolases"/>
    <property type="match status" value="1"/>
</dbReference>
<keyword evidence="3" id="KW-1185">Reference proteome</keyword>
<reference evidence="2 3" key="1">
    <citation type="submission" date="2007-01" db="EMBL/GenBank/DDBJ databases">
        <authorList>
            <person name="Haygood M."/>
            <person name="Podell S."/>
            <person name="Anderson C."/>
            <person name="Hopkinson B."/>
            <person name="Roe K."/>
            <person name="Barbeau K."/>
            <person name="Gaasterland T."/>
            <person name="Ferriera S."/>
            <person name="Johnson J."/>
            <person name="Kravitz S."/>
            <person name="Beeson K."/>
            <person name="Sutton G."/>
            <person name="Rogers Y.-H."/>
            <person name="Friedman R."/>
            <person name="Frazier M."/>
            <person name="Venter J.C."/>
        </authorList>
    </citation>
    <scope>NUCLEOTIDE SEQUENCE [LARGE SCALE GENOMIC DNA]</scope>
    <source>
        <strain evidence="2 3">ATCC 23134</strain>
    </source>
</reference>
<protein>
    <submittedName>
        <fullName evidence="2">Uncharacterized protein</fullName>
    </submittedName>
</protein>
<keyword evidence="1" id="KW-0175">Coiled coil</keyword>
<organism evidence="2 3">
    <name type="scientific">Microscilla marina ATCC 23134</name>
    <dbReference type="NCBI Taxonomy" id="313606"/>
    <lineage>
        <taxon>Bacteria</taxon>
        <taxon>Pseudomonadati</taxon>
        <taxon>Bacteroidota</taxon>
        <taxon>Cytophagia</taxon>
        <taxon>Cytophagales</taxon>
        <taxon>Microscillaceae</taxon>
        <taxon>Microscilla</taxon>
    </lineage>
</organism>
<accession>A1ZTW3</accession>
<dbReference type="SUPFAM" id="SSF52540">
    <property type="entry name" value="P-loop containing nucleoside triphosphate hydrolases"/>
    <property type="match status" value="1"/>
</dbReference>
<dbReference type="Proteomes" id="UP000004095">
    <property type="component" value="Unassembled WGS sequence"/>
</dbReference>
<gene>
    <name evidence="2" type="ORF">M23134_02547</name>
</gene>
<proteinExistence type="predicted"/>
<evidence type="ECO:0000313" key="3">
    <source>
        <dbReference type="Proteomes" id="UP000004095"/>
    </source>
</evidence>
<dbReference type="OrthoDB" id="182489at2"/>
<dbReference type="EMBL" id="AAWS01000037">
    <property type="protein sequence ID" value="EAY26215.1"/>
    <property type="molecule type" value="Genomic_DNA"/>
</dbReference>
<sequence>MAHPEVFVGRQKQIVRFQEHFTKQFKKSGFSLNPFAKKKREASYAQVFLLYGEDGFGKTSLLQAYLDAAEKVAQAQRSKIKTIYINWENYYDRKSVLPSTRVKMMDALADIFTTKELGIHEHFSYYYQTKQQIQAVEDKVETLKKANKDWAINISETVDFTELELPPRGSKSSLVPLTESEISITESKTQETTLAWLRKKDILEDQDLYLYEFSEKELVKSLVFCLQEASKAYPLLLAIDNYEIINSKDLNIWLRDHFLSTIYAEDFTGITTIVCEKNNHTQEYRNSLPETLLHFQHLENLLFTYQNTQDLAIEIGVKLTETQIKSLNEHTKGIPLVVKDSLYLLKNKIINFSDLTISLQRYSKTHQMVIQGLIERFIKHSPKSDLQKIFHLAMLRTWNVGVLSILWKTNDDKATELTFKDLADTYSFIDTNRLEMHKKVRQVLRAHLVSQSDMTKHSLMRDEIISYGKNMSIFYKNNINKLLKTLQIREELQMF</sequence>
<dbReference type="AlphaFoldDB" id="A1ZTW3"/>
<evidence type="ECO:0000256" key="1">
    <source>
        <dbReference type="SAM" id="Coils"/>
    </source>
</evidence>
<name>A1ZTW3_MICM2</name>
<dbReference type="InterPro" id="IPR027417">
    <property type="entry name" value="P-loop_NTPase"/>
</dbReference>
<evidence type="ECO:0000313" key="2">
    <source>
        <dbReference type="EMBL" id="EAY26215.1"/>
    </source>
</evidence>
<dbReference type="RefSeq" id="WP_002701454.1">
    <property type="nucleotide sequence ID" value="NZ_AAWS01000037.1"/>
</dbReference>